<protein>
    <submittedName>
        <fullName evidence="6">Helix-turn-helix domain-containing protein</fullName>
    </submittedName>
</protein>
<keyword evidence="3" id="KW-0804">Transcription</keyword>
<dbReference type="PANTHER" id="PTHR30136">
    <property type="entry name" value="HELIX-TURN-HELIX TRANSCRIPTIONAL REGULATOR, ICLR FAMILY"/>
    <property type="match status" value="1"/>
</dbReference>
<dbReference type="Gene3D" id="3.30.450.40">
    <property type="match status" value="1"/>
</dbReference>
<dbReference type="AlphaFoldDB" id="A0A7K1V482"/>
<dbReference type="InterPro" id="IPR005471">
    <property type="entry name" value="Tscrpt_reg_IclR_N"/>
</dbReference>
<evidence type="ECO:0000259" key="5">
    <source>
        <dbReference type="PROSITE" id="PS51078"/>
    </source>
</evidence>
<sequence length="270" mass="29179">MGGDIPALRRGLRVLELLAQRPHPVPAALIARELGLPRSSTYQLLNELRAAGYVTYLATERKYGLGLAAFELGSAYLRQDPLERVAAPLLRGLVDAVGGTGHLGILHGNESLYLIEQRPRWPQTLVTDVGVRLPAQLTATGRAMLARLESAHVRALFPNPAAFPMRTARGPRDLRSLRSLLQIERERGWSIEDGYVTTGFATVAAAVFDHGGRPIAAMSLTIRHHCPADAPECGQTWPELAGPVRAAAAALTATIGGRRPVRPGRPHRTT</sequence>
<dbReference type="Gene3D" id="1.10.10.10">
    <property type="entry name" value="Winged helix-like DNA-binding domain superfamily/Winged helix DNA-binding domain"/>
    <property type="match status" value="1"/>
</dbReference>
<dbReference type="SMART" id="SM00346">
    <property type="entry name" value="HTH_ICLR"/>
    <property type="match status" value="1"/>
</dbReference>
<dbReference type="InterPro" id="IPR050707">
    <property type="entry name" value="HTH_MetabolicPath_Reg"/>
</dbReference>
<dbReference type="InterPro" id="IPR036390">
    <property type="entry name" value="WH_DNA-bd_sf"/>
</dbReference>
<dbReference type="PROSITE" id="PS51078">
    <property type="entry name" value="ICLR_ED"/>
    <property type="match status" value="1"/>
</dbReference>
<gene>
    <name evidence="6" type="ORF">GPX89_29995</name>
</gene>
<dbReference type="GO" id="GO:0045892">
    <property type="term" value="P:negative regulation of DNA-templated transcription"/>
    <property type="evidence" value="ECO:0007669"/>
    <property type="project" value="TreeGrafter"/>
</dbReference>
<evidence type="ECO:0000256" key="1">
    <source>
        <dbReference type="ARBA" id="ARBA00023015"/>
    </source>
</evidence>
<dbReference type="GO" id="GO:0003700">
    <property type="term" value="F:DNA-binding transcription factor activity"/>
    <property type="evidence" value="ECO:0007669"/>
    <property type="project" value="TreeGrafter"/>
</dbReference>
<feature type="domain" description="HTH iclR-type" evidence="4">
    <location>
        <begin position="5"/>
        <end position="67"/>
    </location>
</feature>
<dbReference type="PANTHER" id="PTHR30136:SF24">
    <property type="entry name" value="HTH-TYPE TRANSCRIPTIONAL REPRESSOR ALLR"/>
    <property type="match status" value="1"/>
</dbReference>
<evidence type="ECO:0000259" key="4">
    <source>
        <dbReference type="PROSITE" id="PS51077"/>
    </source>
</evidence>
<dbReference type="SUPFAM" id="SSF46785">
    <property type="entry name" value="Winged helix' DNA-binding domain"/>
    <property type="match status" value="1"/>
</dbReference>
<dbReference type="Pfam" id="PF01614">
    <property type="entry name" value="IclR_C"/>
    <property type="match status" value="1"/>
</dbReference>
<accession>A0A7K1V482</accession>
<evidence type="ECO:0000313" key="7">
    <source>
        <dbReference type="Proteomes" id="UP000466794"/>
    </source>
</evidence>
<organism evidence="6 7">
    <name type="scientific">Nocardia terrae</name>
    <dbReference type="NCBI Taxonomy" id="2675851"/>
    <lineage>
        <taxon>Bacteria</taxon>
        <taxon>Bacillati</taxon>
        <taxon>Actinomycetota</taxon>
        <taxon>Actinomycetes</taxon>
        <taxon>Mycobacteriales</taxon>
        <taxon>Nocardiaceae</taxon>
        <taxon>Nocardia</taxon>
    </lineage>
</organism>
<keyword evidence="2" id="KW-0238">DNA-binding</keyword>
<dbReference type="InterPro" id="IPR029016">
    <property type="entry name" value="GAF-like_dom_sf"/>
</dbReference>
<comment type="caution">
    <text evidence="6">The sequence shown here is derived from an EMBL/GenBank/DDBJ whole genome shotgun (WGS) entry which is preliminary data.</text>
</comment>
<proteinExistence type="predicted"/>
<dbReference type="CDD" id="cd00090">
    <property type="entry name" value="HTH_ARSR"/>
    <property type="match status" value="1"/>
</dbReference>
<dbReference type="SUPFAM" id="SSF55781">
    <property type="entry name" value="GAF domain-like"/>
    <property type="match status" value="1"/>
</dbReference>
<evidence type="ECO:0000256" key="2">
    <source>
        <dbReference type="ARBA" id="ARBA00023125"/>
    </source>
</evidence>
<dbReference type="InterPro" id="IPR011991">
    <property type="entry name" value="ArsR-like_HTH"/>
</dbReference>
<evidence type="ECO:0000313" key="6">
    <source>
        <dbReference type="EMBL" id="MVU81460.1"/>
    </source>
</evidence>
<dbReference type="RefSeq" id="WP_157391033.1">
    <property type="nucleotide sequence ID" value="NZ_WRPP01000006.1"/>
</dbReference>
<keyword evidence="7" id="KW-1185">Reference proteome</keyword>
<feature type="domain" description="IclR-ED" evidence="5">
    <location>
        <begin position="68"/>
        <end position="257"/>
    </location>
</feature>
<reference evidence="6 7" key="1">
    <citation type="submission" date="2019-12" db="EMBL/GenBank/DDBJ databases">
        <title>Nocardia sp. nov. ET3-3 isolated from soil.</title>
        <authorList>
            <person name="Kanchanasin P."/>
            <person name="Tanasupawat S."/>
            <person name="Yuki M."/>
            <person name="Kudo T."/>
        </authorList>
    </citation>
    <scope>NUCLEOTIDE SEQUENCE [LARGE SCALE GENOMIC DNA]</scope>
    <source>
        <strain evidence="6 7">ET3-3</strain>
    </source>
</reference>
<dbReference type="PROSITE" id="PS51077">
    <property type="entry name" value="HTH_ICLR"/>
    <property type="match status" value="1"/>
</dbReference>
<name>A0A7K1V482_9NOCA</name>
<dbReference type="InterPro" id="IPR036388">
    <property type="entry name" value="WH-like_DNA-bd_sf"/>
</dbReference>
<dbReference type="Pfam" id="PF09339">
    <property type="entry name" value="HTH_IclR"/>
    <property type="match status" value="1"/>
</dbReference>
<dbReference type="EMBL" id="WRPP01000006">
    <property type="protein sequence ID" value="MVU81460.1"/>
    <property type="molecule type" value="Genomic_DNA"/>
</dbReference>
<dbReference type="GO" id="GO:0003677">
    <property type="term" value="F:DNA binding"/>
    <property type="evidence" value="ECO:0007669"/>
    <property type="project" value="UniProtKB-KW"/>
</dbReference>
<keyword evidence="1" id="KW-0805">Transcription regulation</keyword>
<dbReference type="Proteomes" id="UP000466794">
    <property type="component" value="Unassembled WGS sequence"/>
</dbReference>
<dbReference type="InterPro" id="IPR014757">
    <property type="entry name" value="Tscrpt_reg_IclR_C"/>
</dbReference>
<evidence type="ECO:0000256" key="3">
    <source>
        <dbReference type="ARBA" id="ARBA00023163"/>
    </source>
</evidence>